<reference evidence="2" key="1">
    <citation type="submission" date="2015-08" db="UniProtKB">
        <authorList>
            <consortium name="WormBaseParasite"/>
        </authorList>
    </citation>
    <scope>IDENTIFICATION</scope>
</reference>
<dbReference type="WBParaSite" id="TCONS_00001282.p1">
    <property type="protein sequence ID" value="TCONS_00001282.p1"/>
    <property type="gene ID" value="XLOC_001187"/>
</dbReference>
<protein>
    <submittedName>
        <fullName evidence="2">Homeobox-containing protein</fullName>
    </submittedName>
</protein>
<organism evidence="2">
    <name type="scientific">Strongyloides stercoralis</name>
    <name type="common">Threadworm</name>
    <dbReference type="NCBI Taxonomy" id="6248"/>
    <lineage>
        <taxon>Eukaryota</taxon>
        <taxon>Metazoa</taxon>
        <taxon>Ecdysozoa</taxon>
        <taxon>Nematoda</taxon>
        <taxon>Chromadorea</taxon>
        <taxon>Rhabditida</taxon>
        <taxon>Tylenchina</taxon>
        <taxon>Panagrolaimomorpha</taxon>
        <taxon>Strongyloidoidea</taxon>
        <taxon>Strongyloididae</taxon>
        <taxon>Strongyloides</taxon>
    </lineage>
</organism>
<proteinExistence type="predicted"/>
<accession>A0A0K0E7T9</accession>
<sequence>MDMTENSETQSFFLTDRSSCSSMFETEITPSYEEYFYNENILNKNQIPTEKTASLYSSKDDDSCYSNCDTANPFNEDDFMLIKKMEDDSNTEKIHICLYEESKYLMNPYEKKKNPKQTIEEPQSSYCLGNNYYCGMEKEFSKKNVNSQYQLKDLINYNLMEEGKKTYLHFNGVESQYVLDNIKN</sequence>
<keyword evidence="1" id="KW-1185">Reference proteome</keyword>
<name>A0A0K0E7T9_STRER</name>
<evidence type="ECO:0000313" key="1">
    <source>
        <dbReference type="Proteomes" id="UP000035681"/>
    </source>
</evidence>
<dbReference type="AlphaFoldDB" id="A0A0K0E7T9"/>
<dbReference type="Proteomes" id="UP000035681">
    <property type="component" value="Unplaced"/>
</dbReference>
<evidence type="ECO:0000313" key="2">
    <source>
        <dbReference type="WBParaSite" id="SSTP_0000556500.1"/>
    </source>
</evidence>
<dbReference type="WBParaSite" id="SSTP_0000556500.1">
    <property type="protein sequence ID" value="SSTP_0000556500.1"/>
    <property type="gene ID" value="SSTP_0000556500"/>
</dbReference>